<sequence>MSSRSTLMLPSLSPPGCGLGVVIGGCAVQAMVSAQKSTRQQHSILLGEACGALYGNQLATALGFQRTIFFLRLIVSNSPLFSFTRTILTTTLTSLLETSLF</sequence>
<accession>A0A2K2AU84</accession>
<name>A0A2K2AU84_POPTR</name>
<gene>
    <name evidence="1" type="ORF">POPTR_004G136200</name>
</gene>
<proteinExistence type="predicted"/>
<reference evidence="1 2" key="1">
    <citation type="journal article" date="2006" name="Science">
        <title>The genome of black cottonwood, Populus trichocarpa (Torr. &amp; Gray).</title>
        <authorList>
            <person name="Tuskan G.A."/>
            <person name="Difazio S."/>
            <person name="Jansson S."/>
            <person name="Bohlmann J."/>
            <person name="Grigoriev I."/>
            <person name="Hellsten U."/>
            <person name="Putnam N."/>
            <person name="Ralph S."/>
            <person name="Rombauts S."/>
            <person name="Salamov A."/>
            <person name="Schein J."/>
            <person name="Sterck L."/>
            <person name="Aerts A."/>
            <person name="Bhalerao R.R."/>
            <person name="Bhalerao R.P."/>
            <person name="Blaudez D."/>
            <person name="Boerjan W."/>
            <person name="Brun A."/>
            <person name="Brunner A."/>
            <person name="Busov V."/>
            <person name="Campbell M."/>
            <person name="Carlson J."/>
            <person name="Chalot M."/>
            <person name="Chapman J."/>
            <person name="Chen G.L."/>
            <person name="Cooper D."/>
            <person name="Coutinho P.M."/>
            <person name="Couturier J."/>
            <person name="Covert S."/>
            <person name="Cronk Q."/>
            <person name="Cunningham R."/>
            <person name="Davis J."/>
            <person name="Degroeve S."/>
            <person name="Dejardin A."/>
            <person name="Depamphilis C."/>
            <person name="Detter J."/>
            <person name="Dirks B."/>
            <person name="Dubchak I."/>
            <person name="Duplessis S."/>
            <person name="Ehlting J."/>
            <person name="Ellis B."/>
            <person name="Gendler K."/>
            <person name="Goodstein D."/>
            <person name="Gribskov M."/>
            <person name="Grimwood J."/>
            <person name="Groover A."/>
            <person name="Gunter L."/>
            <person name="Hamberger B."/>
            <person name="Heinze B."/>
            <person name="Helariutta Y."/>
            <person name="Henrissat B."/>
            <person name="Holligan D."/>
            <person name="Holt R."/>
            <person name="Huang W."/>
            <person name="Islam-Faridi N."/>
            <person name="Jones S."/>
            <person name="Jones-Rhoades M."/>
            <person name="Jorgensen R."/>
            <person name="Joshi C."/>
            <person name="Kangasjarvi J."/>
            <person name="Karlsson J."/>
            <person name="Kelleher C."/>
            <person name="Kirkpatrick R."/>
            <person name="Kirst M."/>
            <person name="Kohler A."/>
            <person name="Kalluri U."/>
            <person name="Larimer F."/>
            <person name="Leebens-Mack J."/>
            <person name="Leple J.C."/>
            <person name="Locascio P."/>
            <person name="Lou Y."/>
            <person name="Lucas S."/>
            <person name="Martin F."/>
            <person name="Montanini B."/>
            <person name="Napoli C."/>
            <person name="Nelson D.R."/>
            <person name="Nelson C."/>
            <person name="Nieminen K."/>
            <person name="Nilsson O."/>
            <person name="Pereda V."/>
            <person name="Peter G."/>
            <person name="Philippe R."/>
            <person name="Pilate G."/>
            <person name="Poliakov A."/>
            <person name="Razumovskaya J."/>
            <person name="Richardson P."/>
            <person name="Rinaldi C."/>
            <person name="Ritland K."/>
            <person name="Rouze P."/>
            <person name="Ryaboy D."/>
            <person name="Schmutz J."/>
            <person name="Schrader J."/>
            <person name="Segerman B."/>
            <person name="Shin H."/>
            <person name="Siddiqui A."/>
            <person name="Sterky F."/>
            <person name="Terry A."/>
            <person name="Tsai C.J."/>
            <person name="Uberbacher E."/>
            <person name="Unneberg P."/>
            <person name="Vahala J."/>
            <person name="Wall K."/>
            <person name="Wessler S."/>
            <person name="Yang G."/>
            <person name="Yin T."/>
            <person name="Douglas C."/>
            <person name="Marra M."/>
            <person name="Sandberg G."/>
            <person name="Van de Peer Y."/>
            <person name="Rokhsar D."/>
        </authorList>
    </citation>
    <scope>NUCLEOTIDE SEQUENCE [LARGE SCALE GENOMIC DNA]</scope>
    <source>
        <strain evidence="2">cv. Nisqually</strain>
    </source>
</reference>
<evidence type="ECO:0000313" key="1">
    <source>
        <dbReference type="EMBL" id="PNT41093.1"/>
    </source>
</evidence>
<dbReference type="AlphaFoldDB" id="A0A2K2AU84"/>
<dbReference type="InParanoid" id="A0A2K2AU84"/>
<evidence type="ECO:0000313" key="2">
    <source>
        <dbReference type="Proteomes" id="UP000006729"/>
    </source>
</evidence>
<keyword evidence="2" id="KW-1185">Reference proteome</keyword>
<dbReference type="Proteomes" id="UP000006729">
    <property type="component" value="Chromosome 4"/>
</dbReference>
<dbReference type="PROSITE" id="PS51257">
    <property type="entry name" value="PROKAR_LIPOPROTEIN"/>
    <property type="match status" value="1"/>
</dbReference>
<dbReference type="EMBL" id="CM009293">
    <property type="protein sequence ID" value="PNT41093.1"/>
    <property type="molecule type" value="Genomic_DNA"/>
</dbReference>
<protein>
    <submittedName>
        <fullName evidence="1">Uncharacterized protein</fullName>
    </submittedName>
</protein>
<organism evidence="1 2">
    <name type="scientific">Populus trichocarpa</name>
    <name type="common">Western balsam poplar</name>
    <name type="synonym">Populus balsamifera subsp. trichocarpa</name>
    <dbReference type="NCBI Taxonomy" id="3694"/>
    <lineage>
        <taxon>Eukaryota</taxon>
        <taxon>Viridiplantae</taxon>
        <taxon>Streptophyta</taxon>
        <taxon>Embryophyta</taxon>
        <taxon>Tracheophyta</taxon>
        <taxon>Spermatophyta</taxon>
        <taxon>Magnoliopsida</taxon>
        <taxon>eudicotyledons</taxon>
        <taxon>Gunneridae</taxon>
        <taxon>Pentapetalae</taxon>
        <taxon>rosids</taxon>
        <taxon>fabids</taxon>
        <taxon>Malpighiales</taxon>
        <taxon>Salicaceae</taxon>
        <taxon>Saliceae</taxon>
        <taxon>Populus</taxon>
    </lineage>
</organism>